<evidence type="ECO:0000313" key="5">
    <source>
        <dbReference type="Proteomes" id="UP001479436"/>
    </source>
</evidence>
<evidence type="ECO:0000313" key="4">
    <source>
        <dbReference type="EMBL" id="KAK9728386.1"/>
    </source>
</evidence>
<dbReference type="EMBL" id="JASJQH010006898">
    <property type="protein sequence ID" value="KAK9728386.1"/>
    <property type="molecule type" value="Genomic_DNA"/>
</dbReference>
<dbReference type="SUPFAM" id="SSF52540">
    <property type="entry name" value="P-loop containing nucleoside triphosphate hydrolases"/>
    <property type="match status" value="1"/>
</dbReference>
<evidence type="ECO:0000259" key="2">
    <source>
        <dbReference type="Pfam" id="PF08303"/>
    </source>
</evidence>
<dbReference type="Pfam" id="PF09511">
    <property type="entry name" value="RNA_lig_T4_1"/>
    <property type="match status" value="1"/>
</dbReference>
<dbReference type="Pfam" id="PF08303">
    <property type="entry name" value="tRNA_lig_kinase"/>
    <property type="match status" value="1"/>
</dbReference>
<dbReference type="InterPro" id="IPR015966">
    <property type="entry name" value="tRNA_lig_kin_fungi"/>
</dbReference>
<protein>
    <submittedName>
        <fullName evidence="4">tRNA ligase</fullName>
        <ecNumber evidence="4">6.5.1.3</ecNumber>
    </submittedName>
</protein>
<dbReference type="PANTHER" id="PTHR32004">
    <property type="entry name" value="TRNA LIGASE"/>
    <property type="match status" value="1"/>
</dbReference>
<dbReference type="Proteomes" id="UP001479436">
    <property type="component" value="Unassembled WGS sequence"/>
</dbReference>
<organism evidence="4 5">
    <name type="scientific">Basidiobolus ranarum</name>
    <dbReference type="NCBI Taxonomy" id="34480"/>
    <lineage>
        <taxon>Eukaryota</taxon>
        <taxon>Fungi</taxon>
        <taxon>Fungi incertae sedis</taxon>
        <taxon>Zoopagomycota</taxon>
        <taxon>Entomophthoromycotina</taxon>
        <taxon>Basidiobolomycetes</taxon>
        <taxon>Basidiobolales</taxon>
        <taxon>Basidiobolaceae</taxon>
        <taxon>Basidiobolus</taxon>
    </lineage>
</organism>
<dbReference type="InterPro" id="IPR027417">
    <property type="entry name" value="P-loop_NTPase"/>
</dbReference>
<dbReference type="PANTHER" id="PTHR32004:SF1">
    <property type="entry name" value="TRNA LIGASE"/>
    <property type="match status" value="1"/>
</dbReference>
<feature type="domain" description="T4 RNA ligase 1-like N-terminal" evidence="3">
    <location>
        <begin position="85"/>
        <end position="313"/>
    </location>
</feature>
<comment type="caution">
    <text evidence="4">The sequence shown here is derived from an EMBL/GenBank/DDBJ whole genome shotgun (WGS) entry which is preliminary data.</text>
</comment>
<accession>A0ABR2WA45</accession>
<evidence type="ECO:0000259" key="1">
    <source>
        <dbReference type="Pfam" id="PF08302"/>
    </source>
</evidence>
<keyword evidence="4" id="KW-0436">Ligase</keyword>
<dbReference type="InterPro" id="IPR015965">
    <property type="entry name" value="tRNA_lig_PDEase"/>
</dbReference>
<feature type="domain" description="tRNA ligase phosphodiesterase" evidence="1">
    <location>
        <begin position="569"/>
        <end position="763"/>
    </location>
</feature>
<name>A0ABR2WA45_9FUNG</name>
<dbReference type="Gene3D" id="3.40.50.300">
    <property type="entry name" value="P-loop containing nucleotide triphosphate hydrolases"/>
    <property type="match status" value="1"/>
</dbReference>
<dbReference type="Pfam" id="PF08302">
    <property type="entry name" value="tRNA_lig_CPD"/>
    <property type="match status" value="1"/>
</dbReference>
<keyword evidence="5" id="KW-1185">Reference proteome</keyword>
<reference evidence="4 5" key="1">
    <citation type="submission" date="2023-04" db="EMBL/GenBank/DDBJ databases">
        <title>Genome of Basidiobolus ranarum AG-B5.</title>
        <authorList>
            <person name="Stajich J.E."/>
            <person name="Carter-House D."/>
            <person name="Gryganskyi A."/>
        </authorList>
    </citation>
    <scope>NUCLEOTIDE SEQUENCE [LARGE SCALE GENOMIC DNA]</scope>
    <source>
        <strain evidence="4 5">AG-B5</strain>
    </source>
</reference>
<feature type="domain" description="tRNA ligase kinase" evidence="2">
    <location>
        <begin position="395"/>
        <end position="551"/>
    </location>
</feature>
<evidence type="ECO:0000259" key="3">
    <source>
        <dbReference type="Pfam" id="PF09511"/>
    </source>
</evidence>
<proteinExistence type="predicted"/>
<dbReference type="InterPro" id="IPR019039">
    <property type="entry name" value="T4-Rnl1-like_N"/>
</dbReference>
<sequence length="769" mass="88852">MCYCYQITMDGLVNVASKLSLFNEEEDSLINKLIDLSQPKLVDGKKEKSFIRQKEYELPTGTIISSWKFTEYLYSRDPCPFPTLARGLFTTTTKDGHHKILIRGYDKFFNVGEVKQTEWEWIKDNTLGPYEVTIKENGCIIFVSSLPEGGLLVTSKHAMGPNENRSVSHSQKGQEWLLKHLHSKGKTSEEFEEFLRKHDITAVFELCDDTFEEHVLEYPLESSGMYLHGINHNTVKLETWTSSQVRACAQEFGFFEVNSIIKDNLSEVRSFVDEVRETGMFQGRAIEGFVVRCRRLDTNQAYFFKVKYDEPYLMYREWREVTLRIIQGKPYRNRYELTKQYGAWVKKKFELEPELFKSFTVGIGIIKIRNLFLEFNKNPNWSLEIEKPKGSKKTLIFSVAIPGCGKTTLFLALSKLFGFQLIQNDNMEQKKKAKIVFEKAVVSKFEHCDIVLADKNNHIPGNREGLTNMFLNKYPDSKVIVINWSISSYPSDKVYDIVYRRLLSRGENHQSLTPKRTKGFPSIIRRFLNEYVNVDPSRDADSLISNVIQLNPFDDAEANLRATIDALCPLLDREKPEEEKIKAALSYASKFQPTFRKDSNTFTSFKIGYYAILFNDIPDVLRDYFSQHPDIDASFFHTLESKGRIKIPHHITLVHRRDAEKSPKDQEVFDYYSNLLKNHTKPSVKISVSHLVWNDKLMVLKAQICRDDIPTNSQHLHITVGTISDEVKPFQAASVLKSAFQSSKELPESHIVTIEPPLEFEGLLEVFIL</sequence>
<gene>
    <name evidence="4" type="primary">trl1</name>
    <name evidence="4" type="ORF">K7432_001100</name>
</gene>
<dbReference type="GO" id="GO:0003972">
    <property type="term" value="F:RNA ligase (ATP) activity"/>
    <property type="evidence" value="ECO:0007669"/>
    <property type="project" value="UniProtKB-EC"/>
</dbReference>
<dbReference type="EC" id="6.5.1.3" evidence="4"/>